<keyword evidence="3" id="KW-1185">Reference proteome</keyword>
<reference evidence="3" key="1">
    <citation type="journal article" date="2019" name="Int. J. Syst. Evol. Microbiol.">
        <title>The Global Catalogue of Microorganisms (GCM) 10K type strain sequencing project: providing services to taxonomists for standard genome sequencing and annotation.</title>
        <authorList>
            <consortium name="The Broad Institute Genomics Platform"/>
            <consortium name="The Broad Institute Genome Sequencing Center for Infectious Disease"/>
            <person name="Wu L."/>
            <person name="Ma J."/>
        </authorList>
    </citation>
    <scope>NUCLEOTIDE SEQUENCE [LARGE SCALE GENOMIC DNA]</scope>
    <source>
        <strain evidence="3">KCTC 19812</strain>
    </source>
</reference>
<proteinExistence type="predicted"/>
<name>A0ABW5B7V8_9BACT</name>
<comment type="caution">
    <text evidence="2">The sequence shown here is derived from an EMBL/GenBank/DDBJ whole genome shotgun (WGS) entry which is preliminary data.</text>
</comment>
<keyword evidence="1" id="KW-0472">Membrane</keyword>
<accession>A0ABW5B7V8</accession>
<protein>
    <submittedName>
        <fullName evidence="2">Uncharacterized protein</fullName>
    </submittedName>
</protein>
<dbReference type="Proteomes" id="UP001597414">
    <property type="component" value="Unassembled WGS sequence"/>
</dbReference>
<organism evidence="2 3">
    <name type="scientific">Shivajiella indica</name>
    <dbReference type="NCBI Taxonomy" id="872115"/>
    <lineage>
        <taxon>Bacteria</taxon>
        <taxon>Pseudomonadati</taxon>
        <taxon>Bacteroidota</taxon>
        <taxon>Cytophagia</taxon>
        <taxon>Cytophagales</taxon>
        <taxon>Cyclobacteriaceae</taxon>
        <taxon>Shivajiella</taxon>
    </lineage>
</organism>
<feature type="transmembrane region" description="Helical" evidence="1">
    <location>
        <begin position="414"/>
        <end position="435"/>
    </location>
</feature>
<sequence length="557" mass="64671">MHVSKIKNALKDLERIAEFSLEPGALVHLSESLKKIERDISSEIIKMDLLFLGQEEDLEIILPPEFRSPWQEKQMVELSEGPFSIRIFGPSKFPMVKIDELQPVIKVIYLNDPDIEKEELTYFVDRFSKNTAFLYFVLGTKIGKINPQEFSLEKIWKIQRLSPEEFKNISSFTKTLPEPYKKVSAFISGVFGLKKLSEFLEIQMQNEQKDLDAKKIAVSKELETNKKSANSKSGQEVFQQIKNNLSKSASEFEKGIGERFGKITKIQDGSLFYTVEQEIALLKELEEVEVDGEIMLRLPKSVNKLFGWMEQQLKDHLSNDVISMNDFLSASIEEVKELFEKTGVQAANIQTEYYDKSKIQPLLDHSIRMEKDFEAKGVSKNFNSLFSAIRQPVFMVMSILMIAGFAGFNQQVQFIKANFPILIIALLGFGIYQAFRNISTEKRRKMTEETKKAKQHLSTEVKRILSTVEREWKQPYNDFLKKQIRDIIDNCETELKNYSQRTSQEINDKNLLTQRKMLNINNQEKQFQNGLREKQNFDNKLNNLMAETKLEFHKLTQ</sequence>
<evidence type="ECO:0000256" key="1">
    <source>
        <dbReference type="SAM" id="Phobius"/>
    </source>
</evidence>
<evidence type="ECO:0000313" key="3">
    <source>
        <dbReference type="Proteomes" id="UP001597414"/>
    </source>
</evidence>
<keyword evidence="1" id="KW-0812">Transmembrane</keyword>
<keyword evidence="1" id="KW-1133">Transmembrane helix</keyword>
<evidence type="ECO:0000313" key="2">
    <source>
        <dbReference type="EMBL" id="MFD2202047.1"/>
    </source>
</evidence>
<feature type="transmembrane region" description="Helical" evidence="1">
    <location>
        <begin position="389"/>
        <end position="408"/>
    </location>
</feature>
<gene>
    <name evidence="2" type="ORF">ACFSKV_10740</name>
</gene>
<dbReference type="RefSeq" id="WP_380802403.1">
    <property type="nucleotide sequence ID" value="NZ_JBHUIV010000016.1"/>
</dbReference>
<dbReference type="EMBL" id="JBHUIV010000016">
    <property type="protein sequence ID" value="MFD2202047.1"/>
    <property type="molecule type" value="Genomic_DNA"/>
</dbReference>